<keyword evidence="1" id="KW-0732">Signal</keyword>
<sequence length="305" mass="33795">MNPSAPLRWLLLLALALFSHLARPARQDVTFILASDNPGHQFFAAARDYYATRPALAGTLVTSARSLAEVREFLLRSPLRGNAPWGRVRLVAHGSQWQGLRVPVFAEGALATAETLDTALVRQEFPPLPAELLDRDSVLRVESCGLGRRPAFLRQLGRLFSAGGRLRVEANEGYVWFRQVQRDDGHSDSVREELPYRAQVVAGAAELDDGLRERLRRQWQGELSAPLAFVAVPLRIDVPLPLHGEAGWRQLPQPPEALAALRNYGLRWSQLRWQVHDGRLQGLALIVVAAADAAALDRQQLGLSL</sequence>
<accession>A0A4R6YMY5</accession>
<protein>
    <submittedName>
        <fullName evidence="2">Uncharacterized protein</fullName>
    </submittedName>
</protein>
<evidence type="ECO:0000313" key="3">
    <source>
        <dbReference type="Proteomes" id="UP000295293"/>
    </source>
</evidence>
<comment type="caution">
    <text evidence="2">The sequence shown here is derived from an EMBL/GenBank/DDBJ whole genome shotgun (WGS) entry which is preliminary data.</text>
</comment>
<organism evidence="2 3">
    <name type="scientific">Tahibacter aquaticus</name>
    <dbReference type="NCBI Taxonomy" id="520092"/>
    <lineage>
        <taxon>Bacteria</taxon>
        <taxon>Pseudomonadati</taxon>
        <taxon>Pseudomonadota</taxon>
        <taxon>Gammaproteobacteria</taxon>
        <taxon>Lysobacterales</taxon>
        <taxon>Rhodanobacteraceae</taxon>
        <taxon>Tahibacter</taxon>
    </lineage>
</organism>
<dbReference type="AlphaFoldDB" id="A0A4R6YMY5"/>
<evidence type="ECO:0000313" key="2">
    <source>
        <dbReference type="EMBL" id="TDR38880.1"/>
    </source>
</evidence>
<dbReference type="EMBL" id="SNZH01000018">
    <property type="protein sequence ID" value="TDR38880.1"/>
    <property type="molecule type" value="Genomic_DNA"/>
</dbReference>
<dbReference type="RefSeq" id="WP_133821102.1">
    <property type="nucleotide sequence ID" value="NZ_SNZH01000018.1"/>
</dbReference>
<feature type="signal peptide" evidence="1">
    <location>
        <begin position="1"/>
        <end position="24"/>
    </location>
</feature>
<gene>
    <name evidence="2" type="ORF">DFR29_11823</name>
</gene>
<reference evidence="2 3" key="1">
    <citation type="submission" date="2019-03" db="EMBL/GenBank/DDBJ databases">
        <title>Genomic Encyclopedia of Type Strains, Phase IV (KMG-IV): sequencing the most valuable type-strain genomes for metagenomic binning, comparative biology and taxonomic classification.</title>
        <authorList>
            <person name="Goeker M."/>
        </authorList>
    </citation>
    <scope>NUCLEOTIDE SEQUENCE [LARGE SCALE GENOMIC DNA]</scope>
    <source>
        <strain evidence="2 3">DSM 21667</strain>
    </source>
</reference>
<evidence type="ECO:0000256" key="1">
    <source>
        <dbReference type="SAM" id="SignalP"/>
    </source>
</evidence>
<proteinExistence type="predicted"/>
<keyword evidence="3" id="KW-1185">Reference proteome</keyword>
<name>A0A4R6YMY5_9GAMM</name>
<dbReference type="Proteomes" id="UP000295293">
    <property type="component" value="Unassembled WGS sequence"/>
</dbReference>
<feature type="chain" id="PRO_5020628172" evidence="1">
    <location>
        <begin position="25"/>
        <end position="305"/>
    </location>
</feature>